<keyword evidence="3" id="KW-1185">Reference proteome</keyword>
<evidence type="ECO:0008006" key="4">
    <source>
        <dbReference type="Google" id="ProtNLM"/>
    </source>
</evidence>
<dbReference type="EMBL" id="JAHCDA010000002">
    <property type="protein sequence ID" value="MBS7811221.1"/>
    <property type="molecule type" value="Genomic_DNA"/>
</dbReference>
<evidence type="ECO:0000313" key="2">
    <source>
        <dbReference type="EMBL" id="MBS7811221.1"/>
    </source>
</evidence>
<comment type="caution">
    <text evidence="2">The sequence shown here is derived from an EMBL/GenBank/DDBJ whole genome shotgun (WGS) entry which is preliminary data.</text>
</comment>
<dbReference type="Proteomes" id="UP000766336">
    <property type="component" value="Unassembled WGS sequence"/>
</dbReference>
<proteinExistence type="predicted"/>
<protein>
    <recommendedName>
        <fullName evidence="4">Lysis protein</fullName>
    </recommendedName>
</protein>
<reference evidence="2 3" key="1">
    <citation type="submission" date="2021-05" db="EMBL/GenBank/DDBJ databases">
        <title>Roseococcus sp. XZZS9, whole genome shotgun sequencing project.</title>
        <authorList>
            <person name="Zhao G."/>
            <person name="Shen L."/>
        </authorList>
    </citation>
    <scope>NUCLEOTIDE SEQUENCE [LARGE SCALE GENOMIC DNA]</scope>
    <source>
        <strain evidence="2 3">XZZS9</strain>
    </source>
</reference>
<gene>
    <name evidence="2" type="ORF">KHU32_09750</name>
</gene>
<dbReference type="RefSeq" id="WP_213669910.1">
    <property type="nucleotide sequence ID" value="NZ_JAHCDA010000002.1"/>
</dbReference>
<evidence type="ECO:0000313" key="3">
    <source>
        <dbReference type="Proteomes" id="UP000766336"/>
    </source>
</evidence>
<feature type="transmembrane region" description="Helical" evidence="1">
    <location>
        <begin position="12"/>
        <end position="30"/>
    </location>
</feature>
<organism evidence="2 3">
    <name type="scientific">Roseococcus pinisoli</name>
    <dbReference type="NCBI Taxonomy" id="2835040"/>
    <lineage>
        <taxon>Bacteria</taxon>
        <taxon>Pseudomonadati</taxon>
        <taxon>Pseudomonadota</taxon>
        <taxon>Alphaproteobacteria</taxon>
        <taxon>Acetobacterales</taxon>
        <taxon>Roseomonadaceae</taxon>
        <taxon>Roseococcus</taxon>
    </lineage>
</organism>
<keyword evidence="1" id="KW-0812">Transmembrane</keyword>
<accession>A0ABS5QC09</accession>
<sequence>MSLLLAQPFVRNVLLIVSLLALGLTAVWWLRHDAAQDARNQVAVDAARTQERIRTDADNAARAAERAGATDLLRGGRF</sequence>
<evidence type="ECO:0000256" key="1">
    <source>
        <dbReference type="SAM" id="Phobius"/>
    </source>
</evidence>
<keyword evidence="1" id="KW-1133">Transmembrane helix</keyword>
<name>A0ABS5QC09_9PROT</name>
<keyword evidence="1" id="KW-0472">Membrane</keyword>